<dbReference type="RefSeq" id="WP_191012415.1">
    <property type="nucleotide sequence ID" value="NZ_CP061646.1"/>
</dbReference>
<feature type="transmembrane region" description="Helical" evidence="1">
    <location>
        <begin position="7"/>
        <end position="29"/>
    </location>
</feature>
<feature type="transmembrane region" description="Helical" evidence="1">
    <location>
        <begin position="35"/>
        <end position="56"/>
    </location>
</feature>
<sequence length="178" mass="20175">MSNKKANFLGFILLFILLGVIVYLLYFFIGWLKGLNPSIGAALVTASLGLIGLWYAQWQSKGRDIAESHRASKIEVYNLFFEIVESFQNEEIDAGELPEEIKKKFVKLTRGLVLWASPEVIKAYLKFRTITNDNGDNKILFAVDEVYQAIRKDLSNSNSTLSKGDLIRLNLKNPDELN</sequence>
<evidence type="ECO:0000313" key="2">
    <source>
        <dbReference type="EMBL" id="QNX72423.1"/>
    </source>
</evidence>
<keyword evidence="1" id="KW-0472">Membrane</keyword>
<protein>
    <submittedName>
        <fullName evidence="2">Uncharacterized protein</fullName>
    </submittedName>
</protein>
<reference evidence="3" key="1">
    <citation type="submission" date="2020-09" db="EMBL/GenBank/DDBJ databases">
        <title>Clinical and molecular characterization of Acinetobacter seifertii in Taiwan.</title>
        <authorList>
            <person name="Li L.-H."/>
            <person name="Yang Y.-S."/>
            <person name="Sun J.-R."/>
            <person name="Huang T.-W."/>
            <person name="Huang W.-C."/>
            <person name="Wang Y.-C."/>
            <person name="Kuo T.-H."/>
            <person name="Kuo S.-C."/>
            <person name="Chen T.-L."/>
        </authorList>
    </citation>
    <scope>NUCLEOTIDE SEQUENCE [LARGE SCALE GENOMIC DNA]</scope>
    <source>
        <strain evidence="3">AS39</strain>
    </source>
</reference>
<name>A0A7H2V7U0_9GAMM</name>
<dbReference type="AlphaFoldDB" id="A0A7H2V7U0"/>
<organism evidence="2 3">
    <name type="scientific">Acinetobacter seifertii</name>
    <dbReference type="NCBI Taxonomy" id="1530123"/>
    <lineage>
        <taxon>Bacteria</taxon>
        <taxon>Pseudomonadati</taxon>
        <taxon>Pseudomonadota</taxon>
        <taxon>Gammaproteobacteria</taxon>
        <taxon>Moraxellales</taxon>
        <taxon>Moraxellaceae</taxon>
        <taxon>Acinetobacter</taxon>
        <taxon>Acinetobacter calcoaceticus/baumannii complex</taxon>
    </lineage>
</organism>
<gene>
    <name evidence="2" type="ORF">IC776_00435</name>
</gene>
<reference evidence="2 3" key="2">
    <citation type="submission" date="2020-09" db="EMBL/GenBank/DDBJ databases">
        <authorList>
            <person name="Chen F.-J."/>
            <person name="Lee Y.-T."/>
        </authorList>
    </citation>
    <scope>NUCLEOTIDE SEQUENCE [LARGE SCALE GENOMIC DNA]</scope>
    <source>
        <strain evidence="2 3">AS39</strain>
    </source>
</reference>
<accession>A0A7H2V7U0</accession>
<evidence type="ECO:0000313" key="3">
    <source>
        <dbReference type="Proteomes" id="UP000516666"/>
    </source>
</evidence>
<dbReference type="Proteomes" id="UP000516666">
    <property type="component" value="Chromosome"/>
</dbReference>
<evidence type="ECO:0000256" key="1">
    <source>
        <dbReference type="SAM" id="Phobius"/>
    </source>
</evidence>
<keyword evidence="1" id="KW-0812">Transmembrane</keyword>
<proteinExistence type="predicted"/>
<dbReference type="EMBL" id="CP061646">
    <property type="protein sequence ID" value="QNX72423.1"/>
    <property type="molecule type" value="Genomic_DNA"/>
</dbReference>
<keyword evidence="1" id="KW-1133">Transmembrane helix</keyword>